<comment type="caution">
    <text evidence="1">The sequence shown here is derived from an EMBL/GenBank/DDBJ whole genome shotgun (WGS) entry which is preliminary data.</text>
</comment>
<name>X1JYI7_9ZZZZ</name>
<dbReference type="GO" id="GO:0016810">
    <property type="term" value="F:hydrolase activity, acting on carbon-nitrogen (but not peptide) bonds"/>
    <property type="evidence" value="ECO:0007669"/>
    <property type="project" value="InterPro"/>
</dbReference>
<feature type="non-terminal residue" evidence="1">
    <location>
        <position position="64"/>
    </location>
</feature>
<accession>X1JYI7</accession>
<reference evidence="1" key="1">
    <citation type="journal article" date="2014" name="Front. Microbiol.">
        <title>High frequency of phylogenetically diverse reductive dehalogenase-homologous genes in deep subseafloor sedimentary metagenomes.</title>
        <authorList>
            <person name="Kawai M."/>
            <person name="Futagami T."/>
            <person name="Toyoda A."/>
            <person name="Takaki Y."/>
            <person name="Nishi S."/>
            <person name="Hori S."/>
            <person name="Arai W."/>
            <person name="Tsubouchi T."/>
            <person name="Morono Y."/>
            <person name="Uchiyama I."/>
            <person name="Ito T."/>
            <person name="Fujiyama A."/>
            <person name="Inagaki F."/>
            <person name="Takami H."/>
        </authorList>
    </citation>
    <scope>NUCLEOTIDE SEQUENCE</scope>
    <source>
        <strain evidence="1">Expedition CK06-06</strain>
    </source>
</reference>
<dbReference type="EMBL" id="BARU01048792">
    <property type="protein sequence ID" value="GAH99207.1"/>
    <property type="molecule type" value="Genomic_DNA"/>
</dbReference>
<gene>
    <name evidence="1" type="ORF">S03H2_72292</name>
</gene>
<protein>
    <recommendedName>
        <fullName evidence="2">Amidohydrolase 3 domain-containing protein</fullName>
    </recommendedName>
</protein>
<evidence type="ECO:0008006" key="2">
    <source>
        <dbReference type="Google" id="ProtNLM"/>
    </source>
</evidence>
<evidence type="ECO:0000313" key="1">
    <source>
        <dbReference type="EMBL" id="GAH99207.1"/>
    </source>
</evidence>
<feature type="non-terminal residue" evidence="1">
    <location>
        <position position="1"/>
    </location>
</feature>
<sequence length="64" mass="6721">ALIGATVIDGNGGPPTSDTAVVVRNGVIEEVGDRDSIKLKEGTHKVDISGYYLMPGLIDVLVHF</sequence>
<dbReference type="AlphaFoldDB" id="X1JYI7"/>
<organism evidence="1">
    <name type="scientific">marine sediment metagenome</name>
    <dbReference type="NCBI Taxonomy" id="412755"/>
    <lineage>
        <taxon>unclassified sequences</taxon>
        <taxon>metagenomes</taxon>
        <taxon>ecological metagenomes</taxon>
    </lineage>
</organism>
<dbReference type="Gene3D" id="2.30.40.10">
    <property type="entry name" value="Urease, subunit C, domain 1"/>
    <property type="match status" value="1"/>
</dbReference>
<dbReference type="InterPro" id="IPR011059">
    <property type="entry name" value="Metal-dep_hydrolase_composite"/>
</dbReference>
<proteinExistence type="predicted"/>
<dbReference type="SUPFAM" id="SSF51338">
    <property type="entry name" value="Composite domain of metallo-dependent hydrolases"/>
    <property type="match status" value="1"/>
</dbReference>